<proteinExistence type="predicted"/>
<dbReference type="Pfam" id="PF00076">
    <property type="entry name" value="RRM_1"/>
    <property type="match status" value="1"/>
</dbReference>
<feature type="compositionally biased region" description="Basic and acidic residues" evidence="2">
    <location>
        <begin position="33"/>
        <end position="78"/>
    </location>
</feature>
<dbReference type="Gene3D" id="3.30.70.330">
    <property type="match status" value="1"/>
</dbReference>
<feature type="non-terminal residue" evidence="4">
    <location>
        <position position="173"/>
    </location>
</feature>
<dbReference type="InterPro" id="IPR000504">
    <property type="entry name" value="RRM_dom"/>
</dbReference>
<reference evidence="4" key="1">
    <citation type="submission" date="2021-02" db="EMBL/GenBank/DDBJ databases">
        <authorList>
            <person name="Nowell W R."/>
        </authorList>
    </citation>
    <scope>NUCLEOTIDE SEQUENCE</scope>
</reference>
<evidence type="ECO:0000259" key="3">
    <source>
        <dbReference type="PROSITE" id="PS50102"/>
    </source>
</evidence>
<dbReference type="SUPFAM" id="SSF54928">
    <property type="entry name" value="RNA-binding domain, RBD"/>
    <property type="match status" value="1"/>
</dbReference>
<dbReference type="SMART" id="SM00360">
    <property type="entry name" value="RRM"/>
    <property type="match status" value="1"/>
</dbReference>
<dbReference type="GO" id="GO:0003723">
    <property type="term" value="F:RNA binding"/>
    <property type="evidence" value="ECO:0007669"/>
    <property type="project" value="UniProtKB-UniRule"/>
</dbReference>
<feature type="compositionally biased region" description="Gly residues" evidence="2">
    <location>
        <begin position="80"/>
        <end position="90"/>
    </location>
</feature>
<evidence type="ECO:0000313" key="5">
    <source>
        <dbReference type="Proteomes" id="UP000681720"/>
    </source>
</evidence>
<feature type="compositionally biased region" description="Gly residues" evidence="2">
    <location>
        <begin position="17"/>
        <end position="31"/>
    </location>
</feature>
<evidence type="ECO:0000313" key="4">
    <source>
        <dbReference type="EMBL" id="CAF5202072.1"/>
    </source>
</evidence>
<dbReference type="InterPro" id="IPR035979">
    <property type="entry name" value="RBD_domain_sf"/>
</dbReference>
<gene>
    <name evidence="4" type="ORF">GIL414_LOCUS76943</name>
</gene>
<name>A0A8S3IK18_9BILA</name>
<dbReference type="EMBL" id="CAJOBJ010346464">
    <property type="protein sequence ID" value="CAF5202072.1"/>
    <property type="molecule type" value="Genomic_DNA"/>
</dbReference>
<evidence type="ECO:0000256" key="1">
    <source>
        <dbReference type="PROSITE-ProRule" id="PRU00176"/>
    </source>
</evidence>
<comment type="caution">
    <text evidence="4">The sequence shown here is derived from an EMBL/GenBank/DDBJ whole genome shotgun (WGS) entry which is preliminary data.</text>
</comment>
<dbReference type="PROSITE" id="PS50102">
    <property type="entry name" value="RRM"/>
    <property type="match status" value="1"/>
</dbReference>
<feature type="region of interest" description="Disordered" evidence="2">
    <location>
        <begin position="1"/>
        <end position="96"/>
    </location>
</feature>
<dbReference type="AlphaFoldDB" id="A0A8S3IK18"/>
<keyword evidence="1" id="KW-0694">RNA-binding</keyword>
<accession>A0A8S3IK18</accession>
<feature type="domain" description="RRM" evidence="3">
    <location>
        <begin position="101"/>
        <end position="172"/>
    </location>
</feature>
<evidence type="ECO:0000256" key="2">
    <source>
        <dbReference type="SAM" id="MobiDB-lite"/>
    </source>
</evidence>
<dbReference type="InterPro" id="IPR012677">
    <property type="entry name" value="Nucleotide-bd_a/b_plait_sf"/>
</dbReference>
<organism evidence="4 5">
    <name type="scientific">Rotaria magnacalcarata</name>
    <dbReference type="NCBI Taxonomy" id="392030"/>
    <lineage>
        <taxon>Eukaryota</taxon>
        <taxon>Metazoa</taxon>
        <taxon>Spiralia</taxon>
        <taxon>Gnathifera</taxon>
        <taxon>Rotifera</taxon>
        <taxon>Eurotatoria</taxon>
        <taxon>Bdelloidea</taxon>
        <taxon>Philodinida</taxon>
        <taxon>Philodinidae</taxon>
        <taxon>Rotaria</taxon>
    </lineage>
</organism>
<dbReference type="Proteomes" id="UP000681720">
    <property type="component" value="Unassembled WGS sequence"/>
</dbReference>
<feature type="compositionally biased region" description="Basic and acidic residues" evidence="2">
    <location>
        <begin position="1"/>
        <end position="16"/>
    </location>
</feature>
<sequence length="173" mass="18283">MSDRQQSRGRGGDSRGRGGFGFGNRGGGSFRGGNDRGRGGFRGGDRGRGGFRGGDRGRGGFRGGDRGRGSFRGGDRGRGSFQGGNRGGGRSSDVKREFMTDSIYVGQLPVDIKENDLKKLFPKAKNVTMIPAEGTKPGHAFLSFPDDSSAAAAVKQGANFKTTELKVAFQTKR</sequence>
<protein>
    <recommendedName>
        <fullName evidence="3">RRM domain-containing protein</fullName>
    </recommendedName>
</protein>